<name>A0A078AVK2_STYLE</name>
<gene>
    <name evidence="2" type="primary">Contig5016.g5367</name>
    <name evidence="2" type="ORF">STYLEM_13922</name>
</gene>
<evidence type="ECO:0000256" key="1">
    <source>
        <dbReference type="SAM" id="MobiDB-lite"/>
    </source>
</evidence>
<dbReference type="AlphaFoldDB" id="A0A078AVK2"/>
<dbReference type="Proteomes" id="UP000039865">
    <property type="component" value="Unassembled WGS sequence"/>
</dbReference>
<keyword evidence="3" id="KW-1185">Reference proteome</keyword>
<sequence length="499" mass="58014">MFQPKRKKIDNNSKLAPIDEGLLKSKSKLMDVDHKNNEQDTENQGVLAPLAQKNPSKSKRVFDIPAIDHSKQRAKLEEIVQKTENTPMIGNLTASNFPVPKQQLFGKVPQTMTFTNMKQAKNALVSADDQKKLDQKRKKVMSHQDTKNQGHNGSQSEERTTADNSQYESKNGIEKPKKTHARGSNSTVRLARKQKSEGNPSIINNSEKPTTAGSNKGESRWLKELARQNYKYFVEKLNQQEAQRRINIIRAVKKQLTDRFMKVFRLFRNKKYGEPIDSIPKPQINSYLNENNTFDEEDLKKIRKAKKGGKGRGSQLDKQDLITVIEEQEESVVESEQDQIKTKPDCQEFIQNMIEEGIVYEFVLLLSDNILKVKSFLLMVIQRRRYLKMKEKSVKVQAYLRRFISRRKVKREVQQIKDDLYTKQLQDHLNKLKSQEELINSSAIKIQSLYHRLKLKKGLKDMRQKMKTLPYVCRNSYVKMQILKINTFMLATDTSKLRK</sequence>
<feature type="region of interest" description="Disordered" evidence="1">
    <location>
        <begin position="123"/>
        <end position="218"/>
    </location>
</feature>
<proteinExistence type="predicted"/>
<dbReference type="EMBL" id="CCKQ01013209">
    <property type="protein sequence ID" value="CDW84853.1"/>
    <property type="molecule type" value="Genomic_DNA"/>
</dbReference>
<feature type="compositionally biased region" description="Polar residues" evidence="1">
    <location>
        <begin position="197"/>
        <end position="216"/>
    </location>
</feature>
<feature type="region of interest" description="Disordered" evidence="1">
    <location>
        <begin position="1"/>
        <end position="60"/>
    </location>
</feature>
<dbReference type="InParanoid" id="A0A078AVK2"/>
<evidence type="ECO:0000313" key="3">
    <source>
        <dbReference type="Proteomes" id="UP000039865"/>
    </source>
</evidence>
<accession>A0A078AVK2</accession>
<dbReference type="PROSITE" id="PS50096">
    <property type="entry name" value="IQ"/>
    <property type="match status" value="1"/>
</dbReference>
<feature type="compositionally biased region" description="Basic and acidic residues" evidence="1">
    <location>
        <begin position="28"/>
        <end position="38"/>
    </location>
</feature>
<organism evidence="2 3">
    <name type="scientific">Stylonychia lemnae</name>
    <name type="common">Ciliate</name>
    <dbReference type="NCBI Taxonomy" id="5949"/>
    <lineage>
        <taxon>Eukaryota</taxon>
        <taxon>Sar</taxon>
        <taxon>Alveolata</taxon>
        <taxon>Ciliophora</taxon>
        <taxon>Intramacronucleata</taxon>
        <taxon>Spirotrichea</taxon>
        <taxon>Stichotrichia</taxon>
        <taxon>Sporadotrichida</taxon>
        <taxon>Oxytrichidae</taxon>
        <taxon>Stylonychinae</taxon>
        <taxon>Stylonychia</taxon>
    </lineage>
</organism>
<evidence type="ECO:0000313" key="2">
    <source>
        <dbReference type="EMBL" id="CDW84853.1"/>
    </source>
</evidence>
<reference evidence="2 3" key="1">
    <citation type="submission" date="2014-06" db="EMBL/GenBank/DDBJ databases">
        <authorList>
            <person name="Swart Estienne"/>
        </authorList>
    </citation>
    <scope>NUCLEOTIDE SEQUENCE [LARGE SCALE GENOMIC DNA]</scope>
    <source>
        <strain evidence="2 3">130c</strain>
    </source>
</reference>
<protein>
    <submittedName>
        <fullName evidence="2">Uncharacterized protein</fullName>
    </submittedName>
</protein>